<reference evidence="1 2" key="1">
    <citation type="submission" date="2016-11" db="EMBL/GenBank/DDBJ databases">
        <title>Draft Genome Sequences of Nine Cyanobacterial Strains from Diverse Habitats.</title>
        <authorList>
            <person name="Zhu T."/>
            <person name="Hou S."/>
            <person name="Lu X."/>
            <person name="Hess W.R."/>
        </authorList>
    </citation>
    <scope>NUCLEOTIDE SEQUENCE [LARGE SCALE GENOMIC DNA]</scope>
    <source>
        <strain evidence="1 2">NIES-30</strain>
    </source>
</reference>
<name>A0A1U7JBM2_9CYAN</name>
<proteinExistence type="predicted"/>
<dbReference type="OrthoDB" id="5720816at2"/>
<dbReference type="AlphaFoldDB" id="A0A1U7JBM2"/>
<comment type="caution">
    <text evidence="1">The sequence shown here is derived from an EMBL/GenBank/DDBJ whole genome shotgun (WGS) entry which is preliminary data.</text>
</comment>
<evidence type="ECO:0000313" key="2">
    <source>
        <dbReference type="Proteomes" id="UP000185557"/>
    </source>
</evidence>
<evidence type="ECO:0000313" key="1">
    <source>
        <dbReference type="EMBL" id="OKH51167.1"/>
    </source>
</evidence>
<sequence>MQNAKNTSPIGEFGVAVYTPVQYRNPLNGFVLSFMPLSLTNSLWTVPLWRALGHGLPTEIREREAIASPPKLN</sequence>
<accession>A0A1U7JBM2</accession>
<dbReference type="RefSeq" id="WP_073606974.1">
    <property type="nucleotide sequence ID" value="NZ_MRCG01000001.1"/>
</dbReference>
<organism evidence="1 2">
    <name type="scientific">Phormidium tenue NIES-30</name>
    <dbReference type="NCBI Taxonomy" id="549789"/>
    <lineage>
        <taxon>Bacteria</taxon>
        <taxon>Bacillati</taxon>
        <taxon>Cyanobacteriota</taxon>
        <taxon>Cyanophyceae</taxon>
        <taxon>Oscillatoriophycideae</taxon>
        <taxon>Oscillatoriales</taxon>
        <taxon>Oscillatoriaceae</taxon>
        <taxon>Phormidium</taxon>
    </lineage>
</organism>
<protein>
    <submittedName>
        <fullName evidence="1">Uncharacterized protein</fullName>
    </submittedName>
</protein>
<keyword evidence="2" id="KW-1185">Reference proteome</keyword>
<dbReference type="Proteomes" id="UP000185557">
    <property type="component" value="Unassembled WGS sequence"/>
</dbReference>
<gene>
    <name evidence="1" type="ORF">NIES30_03650</name>
</gene>
<dbReference type="EMBL" id="MRCG01000001">
    <property type="protein sequence ID" value="OKH51167.1"/>
    <property type="molecule type" value="Genomic_DNA"/>
</dbReference>